<name>A0A0F6AFC7_9GAMM</name>
<protein>
    <submittedName>
        <fullName evidence="1">Uncharacterized protein</fullName>
    </submittedName>
</protein>
<dbReference type="AlphaFoldDB" id="A0A0F6AFC7"/>
<organism evidence="1 2">
    <name type="scientific">Pseudoalteromonas luteoviolacea S4054</name>
    <dbReference type="NCBI Taxonomy" id="1129367"/>
    <lineage>
        <taxon>Bacteria</taxon>
        <taxon>Pseudomonadati</taxon>
        <taxon>Pseudomonadota</taxon>
        <taxon>Gammaproteobacteria</taxon>
        <taxon>Alteromonadales</taxon>
        <taxon>Pseudoalteromonadaceae</taxon>
        <taxon>Pseudoalteromonas</taxon>
    </lineage>
</organism>
<evidence type="ECO:0000313" key="1">
    <source>
        <dbReference type="EMBL" id="KKE84863.1"/>
    </source>
</evidence>
<gene>
    <name evidence="1" type="ORF">N479_07135</name>
</gene>
<comment type="caution">
    <text evidence="1">The sequence shown here is derived from an EMBL/GenBank/DDBJ whole genome shotgun (WGS) entry which is preliminary data.</text>
</comment>
<dbReference type="PATRIC" id="fig|1129367.4.peg.1066"/>
<proteinExistence type="predicted"/>
<dbReference type="EMBL" id="AUXW01000090">
    <property type="protein sequence ID" value="KKE84863.1"/>
    <property type="molecule type" value="Genomic_DNA"/>
</dbReference>
<sequence>MGQIAFANWLEKSSTYPSSNSGLLTKDIKFAINQKP</sequence>
<dbReference type="Proteomes" id="UP000033434">
    <property type="component" value="Unassembled WGS sequence"/>
</dbReference>
<accession>A0A0F6AFC7</accession>
<reference evidence="1 2" key="1">
    <citation type="journal article" date="2015" name="BMC Genomics">
        <title>Genome mining reveals unlocked bioactive potential of marine Gram-negative bacteria.</title>
        <authorList>
            <person name="Machado H."/>
            <person name="Sonnenschein E.C."/>
            <person name="Melchiorsen J."/>
            <person name="Gram L."/>
        </authorList>
    </citation>
    <scope>NUCLEOTIDE SEQUENCE [LARGE SCALE GENOMIC DNA]</scope>
    <source>
        <strain evidence="1 2">S4054</strain>
    </source>
</reference>
<evidence type="ECO:0000313" key="2">
    <source>
        <dbReference type="Proteomes" id="UP000033434"/>
    </source>
</evidence>